<gene>
    <name evidence="2" type="ORF">H2200_011981</name>
</gene>
<sequence>MSTSTQQLQRLADELEIRSLVARFANACNPPNLEAFGKLWVPDTHQKGEWSLSEPFTTSATGVDDIVTLLDKLLQPWDFFVQLVHSGVVDIDGDEATGRFIMHEVAKGPNETYYNNFAIYEDKYCKVDGKWFFAKRHYNYMFLDSGPFGGNVCPPIEGWFSRK</sequence>
<reference evidence="2" key="1">
    <citation type="submission" date="2022-10" db="EMBL/GenBank/DDBJ databases">
        <title>Culturing micro-colonial fungi from biological soil crusts in the Mojave desert and describing Neophaeococcomyces mojavensis, and introducing the new genera and species Taxawa tesnikishii.</title>
        <authorList>
            <person name="Kurbessoian T."/>
            <person name="Stajich J.E."/>
        </authorList>
    </citation>
    <scope>NUCLEOTIDE SEQUENCE</scope>
    <source>
        <strain evidence="2">TK_41</strain>
    </source>
</reference>
<dbReference type="SUPFAM" id="SSF54427">
    <property type="entry name" value="NTF2-like"/>
    <property type="match status" value="1"/>
</dbReference>
<dbReference type="Pfam" id="PF13577">
    <property type="entry name" value="SnoaL_4"/>
    <property type="match status" value="1"/>
</dbReference>
<evidence type="ECO:0000313" key="3">
    <source>
        <dbReference type="Proteomes" id="UP001172673"/>
    </source>
</evidence>
<dbReference type="InterPro" id="IPR032710">
    <property type="entry name" value="NTF2-like_dom_sf"/>
</dbReference>
<name>A0AA38WZ41_9EURO</name>
<organism evidence="2 3">
    <name type="scientific">Cladophialophora chaetospira</name>
    <dbReference type="NCBI Taxonomy" id="386627"/>
    <lineage>
        <taxon>Eukaryota</taxon>
        <taxon>Fungi</taxon>
        <taxon>Dikarya</taxon>
        <taxon>Ascomycota</taxon>
        <taxon>Pezizomycotina</taxon>
        <taxon>Eurotiomycetes</taxon>
        <taxon>Chaetothyriomycetidae</taxon>
        <taxon>Chaetothyriales</taxon>
        <taxon>Herpotrichiellaceae</taxon>
        <taxon>Cladophialophora</taxon>
    </lineage>
</organism>
<dbReference type="InterPro" id="IPR037401">
    <property type="entry name" value="SnoaL-like"/>
</dbReference>
<dbReference type="Proteomes" id="UP001172673">
    <property type="component" value="Unassembled WGS sequence"/>
</dbReference>
<dbReference type="EMBL" id="JAPDRK010000021">
    <property type="protein sequence ID" value="KAJ9603795.1"/>
    <property type="molecule type" value="Genomic_DNA"/>
</dbReference>
<keyword evidence="3" id="KW-1185">Reference proteome</keyword>
<protein>
    <recommendedName>
        <fullName evidence="1">SnoaL-like domain-containing protein</fullName>
    </recommendedName>
</protein>
<evidence type="ECO:0000313" key="2">
    <source>
        <dbReference type="EMBL" id="KAJ9603795.1"/>
    </source>
</evidence>
<feature type="domain" description="SnoaL-like" evidence="1">
    <location>
        <begin position="9"/>
        <end position="137"/>
    </location>
</feature>
<dbReference type="Gene3D" id="3.10.450.50">
    <property type="match status" value="1"/>
</dbReference>
<proteinExistence type="predicted"/>
<comment type="caution">
    <text evidence="2">The sequence shown here is derived from an EMBL/GenBank/DDBJ whole genome shotgun (WGS) entry which is preliminary data.</text>
</comment>
<dbReference type="AlphaFoldDB" id="A0AA38WZ41"/>
<accession>A0AA38WZ41</accession>
<evidence type="ECO:0000259" key="1">
    <source>
        <dbReference type="Pfam" id="PF13577"/>
    </source>
</evidence>